<keyword evidence="4" id="KW-1185">Reference proteome</keyword>
<evidence type="ECO:0000313" key="3">
    <source>
        <dbReference type="EMBL" id="UOP04334.1"/>
    </source>
</evidence>
<dbReference type="CDD" id="cd00158">
    <property type="entry name" value="RHOD"/>
    <property type="match status" value="1"/>
</dbReference>
<accession>A0A8T9MTB8</accession>
<dbReference type="InterPro" id="IPR001763">
    <property type="entry name" value="Rhodanese-like_dom"/>
</dbReference>
<sequence length="115" mass="12337">MKHCLCVLLTLLAAACGAAEPSAVPASAAAVPARTGILIDVRSAEEFAAGHLNHAVNIPHDQIARHIAALTDNRDTEILLYCRSGRRSGLAQQTLHNMGYRNVRNLGAYDDLKTH</sequence>
<organism evidence="3 4">
    <name type="scientific">Conchiformibius kuhniae</name>
    <dbReference type="NCBI Taxonomy" id="211502"/>
    <lineage>
        <taxon>Bacteria</taxon>
        <taxon>Pseudomonadati</taxon>
        <taxon>Pseudomonadota</taxon>
        <taxon>Betaproteobacteria</taxon>
        <taxon>Neisseriales</taxon>
        <taxon>Neisseriaceae</taxon>
        <taxon>Conchiformibius</taxon>
    </lineage>
</organism>
<dbReference type="PROSITE" id="PS51257">
    <property type="entry name" value="PROKAR_LIPOPROTEIN"/>
    <property type="match status" value="1"/>
</dbReference>
<name>A0A8T9MTB8_9NEIS</name>
<dbReference type="Proteomes" id="UP000831534">
    <property type="component" value="Chromosome"/>
</dbReference>
<dbReference type="KEGG" id="ckh:LVJ77_08240"/>
<evidence type="ECO:0000259" key="2">
    <source>
        <dbReference type="PROSITE" id="PS50206"/>
    </source>
</evidence>
<dbReference type="SUPFAM" id="SSF52821">
    <property type="entry name" value="Rhodanese/Cell cycle control phosphatase"/>
    <property type="match status" value="1"/>
</dbReference>
<evidence type="ECO:0000256" key="1">
    <source>
        <dbReference type="SAM" id="SignalP"/>
    </source>
</evidence>
<proteinExistence type="predicted"/>
<dbReference type="AlphaFoldDB" id="A0A8T9MTB8"/>
<dbReference type="PROSITE" id="PS50206">
    <property type="entry name" value="RHODANESE_3"/>
    <property type="match status" value="1"/>
</dbReference>
<feature type="chain" id="PRO_5035850741" evidence="1">
    <location>
        <begin position="19"/>
        <end position="115"/>
    </location>
</feature>
<feature type="signal peptide" evidence="1">
    <location>
        <begin position="1"/>
        <end position="18"/>
    </location>
</feature>
<dbReference type="Gene3D" id="3.40.250.10">
    <property type="entry name" value="Rhodanese-like domain"/>
    <property type="match status" value="1"/>
</dbReference>
<reference evidence="3" key="2">
    <citation type="submission" date="2024-09" db="EMBL/GenBank/DDBJ databases">
        <authorList>
            <person name="Veyrier F.J."/>
        </authorList>
    </citation>
    <scope>NUCLEOTIDE SEQUENCE</scope>
    <source>
        <strain evidence="3">17694</strain>
    </source>
</reference>
<gene>
    <name evidence="3" type="ORF">LVJ77_08240</name>
</gene>
<dbReference type="SMART" id="SM00450">
    <property type="entry name" value="RHOD"/>
    <property type="match status" value="1"/>
</dbReference>
<evidence type="ECO:0000313" key="4">
    <source>
        <dbReference type="Proteomes" id="UP000831534"/>
    </source>
</evidence>
<protein>
    <submittedName>
        <fullName evidence="3">Rhodanese-like domain-containing protein</fullName>
    </submittedName>
</protein>
<dbReference type="EMBL" id="CP091521">
    <property type="protein sequence ID" value="UOP04334.1"/>
    <property type="molecule type" value="Genomic_DNA"/>
</dbReference>
<dbReference type="Pfam" id="PF00581">
    <property type="entry name" value="Rhodanese"/>
    <property type="match status" value="1"/>
</dbReference>
<dbReference type="RefSeq" id="WP_027009526.1">
    <property type="nucleotide sequence ID" value="NZ_CP091521.1"/>
</dbReference>
<keyword evidence="1" id="KW-0732">Signal</keyword>
<dbReference type="InterPro" id="IPR036873">
    <property type="entry name" value="Rhodanese-like_dom_sf"/>
</dbReference>
<feature type="domain" description="Rhodanese" evidence="2">
    <location>
        <begin position="32"/>
        <end position="114"/>
    </location>
</feature>
<reference evidence="3" key="1">
    <citation type="journal article" date="2022" name="Res Sq">
        <title>Evolution of multicellular longitudinally dividing oral cavity symbionts (Neisseriaceae).</title>
        <authorList>
            <person name="Nyongesa S."/>
            <person name="Weber P."/>
            <person name="Bernet E."/>
            <person name="Pullido F."/>
            <person name="Nieckarz M."/>
            <person name="Delaby M."/>
            <person name="Nieves C."/>
            <person name="Viehboeck T."/>
            <person name="Krause N."/>
            <person name="Rivera-Millot A."/>
            <person name="Nakamura A."/>
            <person name="Vischer N."/>
            <person name="VanNieuwenhze M."/>
            <person name="Brun Y."/>
            <person name="Cava F."/>
            <person name="Bulgheresi S."/>
            <person name="Veyrier F."/>
        </authorList>
    </citation>
    <scope>NUCLEOTIDE SEQUENCE</scope>
    <source>
        <strain evidence="3">17694</strain>
    </source>
</reference>
<dbReference type="GO" id="GO:0004792">
    <property type="term" value="F:thiosulfate-cyanide sulfurtransferase activity"/>
    <property type="evidence" value="ECO:0007669"/>
    <property type="project" value="TreeGrafter"/>
</dbReference>
<dbReference type="PANTHER" id="PTHR44086">
    <property type="entry name" value="THIOSULFATE SULFURTRANSFERASE RDL2, MITOCHONDRIAL-RELATED"/>
    <property type="match status" value="1"/>
</dbReference>
<dbReference type="PANTHER" id="PTHR44086:SF10">
    <property type="entry name" value="THIOSULFATE SULFURTRANSFERASE_RHODANESE-LIKE DOMAIN-CONTAINING PROTEIN 3"/>
    <property type="match status" value="1"/>
</dbReference>